<dbReference type="AlphaFoldDB" id="A0A1Z2L2W7"/>
<evidence type="ECO:0000256" key="10">
    <source>
        <dbReference type="SAM" id="MobiDB-lite"/>
    </source>
</evidence>
<evidence type="ECO:0000256" key="2">
    <source>
        <dbReference type="ARBA" id="ARBA00022527"/>
    </source>
</evidence>
<dbReference type="InterPro" id="IPR011009">
    <property type="entry name" value="Kinase-like_dom_sf"/>
</dbReference>
<dbReference type="SUPFAM" id="SSF56112">
    <property type="entry name" value="Protein kinase-like (PK-like)"/>
    <property type="match status" value="1"/>
</dbReference>
<evidence type="ECO:0000313" key="14">
    <source>
        <dbReference type="Proteomes" id="UP000195755"/>
    </source>
</evidence>
<dbReference type="FunFam" id="1.10.510.10:FF:000021">
    <property type="entry name" value="Serine/threonine protein kinase"/>
    <property type="match status" value="1"/>
</dbReference>
<feature type="compositionally biased region" description="Basic residues" evidence="10">
    <location>
        <begin position="351"/>
        <end position="363"/>
    </location>
</feature>
<evidence type="ECO:0000313" key="13">
    <source>
        <dbReference type="EMBL" id="ARZ68625.1"/>
    </source>
</evidence>
<dbReference type="GO" id="GO:0005524">
    <property type="term" value="F:ATP binding"/>
    <property type="evidence" value="ECO:0007669"/>
    <property type="project" value="UniProtKB-UniRule"/>
</dbReference>
<dbReference type="FunFam" id="3.30.200.20:FF:000035">
    <property type="entry name" value="Serine/threonine protein kinase Stk1"/>
    <property type="match status" value="1"/>
</dbReference>
<feature type="compositionally biased region" description="Pro residues" evidence="10">
    <location>
        <begin position="340"/>
        <end position="350"/>
    </location>
</feature>
<dbReference type="GO" id="GO:0045717">
    <property type="term" value="P:negative regulation of fatty acid biosynthetic process"/>
    <property type="evidence" value="ECO:0007669"/>
    <property type="project" value="UniProtKB-ARBA"/>
</dbReference>
<dbReference type="Proteomes" id="UP000195755">
    <property type="component" value="Chromosome"/>
</dbReference>
<dbReference type="Gene3D" id="1.10.510.10">
    <property type="entry name" value="Transferase(Phosphotransferase) domain 1"/>
    <property type="match status" value="1"/>
</dbReference>
<organism evidence="13 14">
    <name type="scientific">Streptomyces albireticuli</name>
    <dbReference type="NCBI Taxonomy" id="1940"/>
    <lineage>
        <taxon>Bacteria</taxon>
        <taxon>Bacillati</taxon>
        <taxon>Actinomycetota</taxon>
        <taxon>Actinomycetes</taxon>
        <taxon>Kitasatosporales</taxon>
        <taxon>Streptomycetaceae</taxon>
        <taxon>Streptomyces</taxon>
    </lineage>
</organism>
<feature type="compositionally biased region" description="Basic and acidic residues" evidence="10">
    <location>
        <begin position="454"/>
        <end position="501"/>
    </location>
</feature>
<dbReference type="EMBL" id="CP021744">
    <property type="protein sequence ID" value="ARZ68625.1"/>
    <property type="molecule type" value="Genomic_DNA"/>
</dbReference>
<dbReference type="KEGG" id="salj:SMD11_2978"/>
<evidence type="ECO:0000256" key="4">
    <source>
        <dbReference type="ARBA" id="ARBA00022741"/>
    </source>
</evidence>
<accession>A0A1Z2L2W7</accession>
<comment type="catalytic activity">
    <reaction evidence="8">
        <text>L-seryl-[protein] + ATP = O-phospho-L-seryl-[protein] + ADP + H(+)</text>
        <dbReference type="Rhea" id="RHEA:17989"/>
        <dbReference type="Rhea" id="RHEA-COMP:9863"/>
        <dbReference type="Rhea" id="RHEA-COMP:11604"/>
        <dbReference type="ChEBI" id="CHEBI:15378"/>
        <dbReference type="ChEBI" id="CHEBI:29999"/>
        <dbReference type="ChEBI" id="CHEBI:30616"/>
        <dbReference type="ChEBI" id="CHEBI:83421"/>
        <dbReference type="ChEBI" id="CHEBI:456216"/>
        <dbReference type="EC" id="2.7.11.1"/>
    </reaction>
</comment>
<feature type="compositionally biased region" description="Basic residues" evidence="10">
    <location>
        <begin position="444"/>
        <end position="453"/>
    </location>
</feature>
<dbReference type="PROSITE" id="PS50011">
    <property type="entry name" value="PROTEIN_KINASE_DOM"/>
    <property type="match status" value="1"/>
</dbReference>
<keyword evidence="11" id="KW-1133">Transmembrane helix</keyword>
<dbReference type="CDD" id="cd14014">
    <property type="entry name" value="STKc_PknB_like"/>
    <property type="match status" value="1"/>
</dbReference>
<comment type="catalytic activity">
    <reaction evidence="7">
        <text>L-threonyl-[protein] + ATP = O-phospho-L-threonyl-[protein] + ADP + H(+)</text>
        <dbReference type="Rhea" id="RHEA:46608"/>
        <dbReference type="Rhea" id="RHEA-COMP:11060"/>
        <dbReference type="Rhea" id="RHEA-COMP:11605"/>
        <dbReference type="ChEBI" id="CHEBI:15378"/>
        <dbReference type="ChEBI" id="CHEBI:30013"/>
        <dbReference type="ChEBI" id="CHEBI:30616"/>
        <dbReference type="ChEBI" id="CHEBI:61977"/>
        <dbReference type="ChEBI" id="CHEBI:456216"/>
        <dbReference type="EC" id="2.7.11.1"/>
    </reaction>
</comment>
<dbReference type="PROSITE" id="PS00107">
    <property type="entry name" value="PROTEIN_KINASE_ATP"/>
    <property type="match status" value="1"/>
</dbReference>
<feature type="domain" description="Protein kinase" evidence="12">
    <location>
        <begin position="9"/>
        <end position="265"/>
    </location>
</feature>
<keyword evidence="3" id="KW-0808">Transferase</keyword>
<keyword evidence="6 9" id="KW-0067">ATP-binding</keyword>
<dbReference type="OrthoDB" id="9762169at2"/>
<keyword evidence="5" id="KW-0418">Kinase</keyword>
<dbReference type="PROSITE" id="PS00108">
    <property type="entry name" value="PROTEIN_KINASE_ST"/>
    <property type="match status" value="1"/>
</dbReference>
<dbReference type="PANTHER" id="PTHR43289">
    <property type="entry name" value="MITOGEN-ACTIVATED PROTEIN KINASE KINASE KINASE 20-RELATED"/>
    <property type="match status" value="1"/>
</dbReference>
<name>A0A1Z2L2W7_9ACTN</name>
<dbReference type="GO" id="GO:0004674">
    <property type="term" value="F:protein serine/threonine kinase activity"/>
    <property type="evidence" value="ECO:0007669"/>
    <property type="project" value="UniProtKB-KW"/>
</dbReference>
<evidence type="ECO:0000256" key="6">
    <source>
        <dbReference type="ARBA" id="ARBA00022840"/>
    </source>
</evidence>
<feature type="region of interest" description="Disordered" evidence="10">
    <location>
        <begin position="388"/>
        <end position="501"/>
    </location>
</feature>
<feature type="compositionally biased region" description="Gly residues" evidence="10">
    <location>
        <begin position="390"/>
        <end position="400"/>
    </location>
</feature>
<evidence type="ECO:0000256" key="5">
    <source>
        <dbReference type="ARBA" id="ARBA00022777"/>
    </source>
</evidence>
<dbReference type="InterPro" id="IPR017441">
    <property type="entry name" value="Protein_kinase_ATP_BS"/>
</dbReference>
<evidence type="ECO:0000256" key="7">
    <source>
        <dbReference type="ARBA" id="ARBA00047899"/>
    </source>
</evidence>
<dbReference type="InterPro" id="IPR008271">
    <property type="entry name" value="Ser/Thr_kinase_AS"/>
</dbReference>
<feature type="binding site" evidence="9">
    <location>
        <position position="38"/>
    </location>
    <ligand>
        <name>ATP</name>
        <dbReference type="ChEBI" id="CHEBI:30616"/>
    </ligand>
</feature>
<keyword evidence="4 9" id="KW-0547">Nucleotide-binding</keyword>
<dbReference type="Pfam" id="PF00069">
    <property type="entry name" value="Pkinase"/>
    <property type="match status" value="1"/>
</dbReference>
<keyword evidence="11" id="KW-0472">Membrane</keyword>
<evidence type="ECO:0000256" key="11">
    <source>
        <dbReference type="SAM" id="Phobius"/>
    </source>
</evidence>
<evidence type="ECO:0000256" key="3">
    <source>
        <dbReference type="ARBA" id="ARBA00022679"/>
    </source>
</evidence>
<feature type="transmembrane region" description="Helical" evidence="11">
    <location>
        <begin position="367"/>
        <end position="391"/>
    </location>
</feature>
<evidence type="ECO:0000256" key="8">
    <source>
        <dbReference type="ARBA" id="ARBA00048679"/>
    </source>
</evidence>
<keyword evidence="11" id="KW-0812">Transmembrane</keyword>
<dbReference type="EC" id="2.7.11.1" evidence="1"/>
<dbReference type="SMART" id="SM00220">
    <property type="entry name" value="S_TKc"/>
    <property type="match status" value="1"/>
</dbReference>
<proteinExistence type="predicted"/>
<feature type="region of interest" description="Disordered" evidence="10">
    <location>
        <begin position="275"/>
        <end position="363"/>
    </location>
</feature>
<feature type="compositionally biased region" description="Low complexity" evidence="10">
    <location>
        <begin position="430"/>
        <end position="443"/>
    </location>
</feature>
<dbReference type="InterPro" id="IPR000719">
    <property type="entry name" value="Prot_kinase_dom"/>
</dbReference>
<reference evidence="13 14" key="1">
    <citation type="submission" date="2017-06" db="EMBL/GenBank/DDBJ databases">
        <title>Streptomyces albireticuli Genome sequencing and assembly.</title>
        <authorList>
            <person name="Wang Y."/>
            <person name="Du B."/>
            <person name="Ding Y."/>
            <person name="Liu H."/>
            <person name="Hou Q."/>
            <person name="Liu K."/>
            <person name="Yao L."/>
            <person name="Wang C."/>
        </authorList>
    </citation>
    <scope>NUCLEOTIDE SEQUENCE [LARGE SCALE GENOMIC DNA]</scope>
    <source>
        <strain evidence="13 14">MDJK11</strain>
    </source>
</reference>
<evidence type="ECO:0000256" key="1">
    <source>
        <dbReference type="ARBA" id="ARBA00012513"/>
    </source>
</evidence>
<protein>
    <recommendedName>
        <fullName evidence="1">non-specific serine/threonine protein kinase</fullName>
        <ecNumber evidence="1">2.7.11.1</ecNumber>
    </recommendedName>
</protein>
<dbReference type="Gene3D" id="3.30.200.20">
    <property type="entry name" value="Phosphorylase Kinase, domain 1"/>
    <property type="match status" value="1"/>
</dbReference>
<evidence type="ECO:0000256" key="9">
    <source>
        <dbReference type="PROSITE-ProRule" id="PRU10141"/>
    </source>
</evidence>
<sequence length="501" mass="52144">MRVLVADRYRLGELLGRGGMGEVWQARDEVLGRQVAVKLLLDGDGDESAAGRFRLEAQTAARLNHPQVVAVYDFGAWDGRFYLVMELVRGPSLAQELSSRGPLDPARVATIAAQAASGLAAAHRQGVVHRDVKPGNLMLDADGTLKIGDFGIARFVDETSANLTRVGQIVGTSTYLAPERALGRPAGPASDVYALGCVLYQLLAGRPPFWADSPTALLYLHVDAEPVPPRTHRADLPPAFETYLLRMLAKQPEARPSAEEVADWFAGASWREAPRPPVPGPLSSAVPPPSTSPSPARVPMPPSAAPWPPGPATPPGFAPAPPGFAPAPGPGPSSTASFPVAPPGPVPPPPSRRKGGGGRTGARRPKVLLSVAAGAVAFVAATLFGASVFGAGGTGTGGGSPEAQPSESAVDRGGDLPAPGPDPESHRVVPAEASGAPESPRASRSPKSKPKSRPKGEKSKDASKEAERSKDGDKRDGDKKDGDRKDPDKGEKDDRGDRDDD</sequence>
<dbReference type="PANTHER" id="PTHR43289:SF6">
    <property type="entry name" value="SERINE_THREONINE-PROTEIN KINASE NEKL-3"/>
    <property type="match status" value="1"/>
</dbReference>
<keyword evidence="2" id="KW-0723">Serine/threonine-protein kinase</keyword>
<evidence type="ECO:0000259" key="12">
    <source>
        <dbReference type="PROSITE" id="PS50011"/>
    </source>
</evidence>
<gene>
    <name evidence="13" type="ORF">SMD11_2978</name>
</gene>
<feature type="compositionally biased region" description="Pro residues" evidence="10">
    <location>
        <begin position="275"/>
        <end position="331"/>
    </location>
</feature>